<dbReference type="InterPro" id="IPR040358">
    <property type="entry name" value="At4g22758-like"/>
</dbReference>
<dbReference type="Pfam" id="PF23156">
    <property type="entry name" value="DUF7054"/>
    <property type="match status" value="1"/>
</dbReference>
<reference evidence="2 3" key="1">
    <citation type="journal article" date="2017" name="Nature">
        <title>The Apostasia genome and the evolution of orchids.</title>
        <authorList>
            <person name="Zhang G.Q."/>
            <person name="Liu K.W."/>
            <person name="Li Z."/>
            <person name="Lohaus R."/>
            <person name="Hsiao Y.Y."/>
            <person name="Niu S.C."/>
            <person name="Wang J.Y."/>
            <person name="Lin Y.C."/>
            <person name="Xu Q."/>
            <person name="Chen L.J."/>
            <person name="Yoshida K."/>
            <person name="Fujiwara S."/>
            <person name="Wang Z.W."/>
            <person name="Zhang Y.Q."/>
            <person name="Mitsuda N."/>
            <person name="Wang M."/>
            <person name="Liu G.H."/>
            <person name="Pecoraro L."/>
            <person name="Huang H.X."/>
            <person name="Xiao X.J."/>
            <person name="Lin M."/>
            <person name="Wu X.Y."/>
            <person name="Wu W.L."/>
            <person name="Chen Y.Y."/>
            <person name="Chang S.B."/>
            <person name="Sakamoto S."/>
            <person name="Ohme-Takagi M."/>
            <person name="Yagi M."/>
            <person name="Zeng S.J."/>
            <person name="Shen C.Y."/>
            <person name="Yeh C.M."/>
            <person name="Luo Y.B."/>
            <person name="Tsai W.C."/>
            <person name="Van de Peer Y."/>
            <person name="Liu Z.J."/>
        </authorList>
    </citation>
    <scope>NUCLEOTIDE SEQUENCE [LARGE SCALE GENOMIC DNA]</scope>
    <source>
        <strain evidence="3">cv. Shenzhen</strain>
        <tissue evidence="2">Stem</tissue>
    </source>
</reference>
<protein>
    <recommendedName>
        <fullName evidence="1">DUF7054 domain-containing protein</fullName>
    </recommendedName>
</protein>
<dbReference type="InterPro" id="IPR055482">
    <property type="entry name" value="DUF7054"/>
</dbReference>
<dbReference type="OrthoDB" id="1919859at2759"/>
<accession>A0A2I0BED4</accession>
<evidence type="ECO:0000259" key="1">
    <source>
        <dbReference type="Pfam" id="PF23156"/>
    </source>
</evidence>
<sequence>MALQRPRPHRKGILEGVQLMEGKKNVSKGDSCRILITVTVSGSAGPIRFVVREDELVARVVGTVLKIYAREGRLPVLGSDLNDFVLHSAYHGSDAPSMWDSIGSYGSRNFLLYKKQGLVSEKERVISKKGRGGLKSWLNKFLSFRISPN</sequence>
<name>A0A2I0BED4_9ASPA</name>
<dbReference type="Proteomes" id="UP000236161">
    <property type="component" value="Unassembled WGS sequence"/>
</dbReference>
<dbReference type="STRING" id="1088818.A0A2I0BED4"/>
<evidence type="ECO:0000313" key="3">
    <source>
        <dbReference type="Proteomes" id="UP000236161"/>
    </source>
</evidence>
<gene>
    <name evidence="2" type="ORF">AXF42_Ash018432</name>
</gene>
<dbReference type="PANTHER" id="PTHR33270:SF18">
    <property type="entry name" value="OS02G0324700 PROTEIN"/>
    <property type="match status" value="1"/>
</dbReference>
<feature type="domain" description="DUF7054" evidence="1">
    <location>
        <begin position="32"/>
        <end position="112"/>
    </location>
</feature>
<keyword evidence="3" id="KW-1185">Reference proteome</keyword>
<dbReference type="AlphaFoldDB" id="A0A2I0BED4"/>
<dbReference type="PANTHER" id="PTHR33270">
    <property type="entry name" value="BNAC05G50380D PROTEIN"/>
    <property type="match status" value="1"/>
</dbReference>
<evidence type="ECO:0000313" key="2">
    <source>
        <dbReference type="EMBL" id="PKA66142.1"/>
    </source>
</evidence>
<dbReference type="EMBL" id="KZ451887">
    <property type="protein sequence ID" value="PKA66142.1"/>
    <property type="molecule type" value="Genomic_DNA"/>
</dbReference>
<proteinExistence type="predicted"/>
<organism evidence="2 3">
    <name type="scientific">Apostasia shenzhenica</name>
    <dbReference type="NCBI Taxonomy" id="1088818"/>
    <lineage>
        <taxon>Eukaryota</taxon>
        <taxon>Viridiplantae</taxon>
        <taxon>Streptophyta</taxon>
        <taxon>Embryophyta</taxon>
        <taxon>Tracheophyta</taxon>
        <taxon>Spermatophyta</taxon>
        <taxon>Magnoliopsida</taxon>
        <taxon>Liliopsida</taxon>
        <taxon>Asparagales</taxon>
        <taxon>Orchidaceae</taxon>
        <taxon>Apostasioideae</taxon>
        <taxon>Apostasia</taxon>
    </lineage>
</organism>